<dbReference type="EMBL" id="LT906439">
    <property type="protein sequence ID" value="SNU90299.1"/>
    <property type="molecule type" value="Genomic_DNA"/>
</dbReference>
<protein>
    <submittedName>
        <fullName evidence="1">Uncharacterized protein</fullName>
    </submittedName>
</protein>
<proteinExistence type="predicted"/>
<dbReference type="AlphaFoldDB" id="A0A239SYH8"/>
<accession>A0A239SYH8</accession>
<evidence type="ECO:0000313" key="1">
    <source>
        <dbReference type="EMBL" id="SNU90299.1"/>
    </source>
</evidence>
<keyword evidence="2" id="KW-1185">Reference proteome</keyword>
<dbReference type="KEGG" id="smen:SAMEA4412692_1806"/>
<evidence type="ECO:0000313" key="2">
    <source>
        <dbReference type="Proteomes" id="UP000215185"/>
    </source>
</evidence>
<dbReference type="Proteomes" id="UP000215185">
    <property type="component" value="Chromosome 1"/>
</dbReference>
<organism evidence="1 2">
    <name type="scientific">Streptococcus merionis</name>
    <dbReference type="NCBI Taxonomy" id="400065"/>
    <lineage>
        <taxon>Bacteria</taxon>
        <taxon>Bacillati</taxon>
        <taxon>Bacillota</taxon>
        <taxon>Bacilli</taxon>
        <taxon>Lactobacillales</taxon>
        <taxon>Streptococcaceae</taxon>
        <taxon>Streptococcus</taxon>
    </lineage>
</organism>
<reference evidence="1 2" key="1">
    <citation type="submission" date="2017-06" db="EMBL/GenBank/DDBJ databases">
        <authorList>
            <consortium name="Pathogen Informatics"/>
        </authorList>
    </citation>
    <scope>NUCLEOTIDE SEQUENCE [LARGE SCALE GENOMIC DNA]</scope>
    <source>
        <strain evidence="1 2">NCTC13788</strain>
    </source>
</reference>
<gene>
    <name evidence="1" type="ORF">SAMEA4412692_01806</name>
</gene>
<sequence length="31" mass="3467">MSLKTQGNSRILPSILGRVQLVSKRLETANR</sequence>
<name>A0A239SYH8_9STRE</name>